<sequence>MCGAVCFEASERLEQRVEVMTTPLRKLAAIARSSSTGVYQARARAPRSSRANPRLPRGDPDAIGRHSTRTM</sequence>
<evidence type="ECO:0000313" key="3">
    <source>
        <dbReference type="Proteomes" id="UP000075260"/>
    </source>
</evidence>
<feature type="compositionally biased region" description="Low complexity" evidence="1">
    <location>
        <begin position="41"/>
        <end position="55"/>
    </location>
</feature>
<feature type="region of interest" description="Disordered" evidence="1">
    <location>
        <begin position="35"/>
        <end position="71"/>
    </location>
</feature>
<name>A0A150QW21_SORCE</name>
<protein>
    <submittedName>
        <fullName evidence="2">Uncharacterized protein</fullName>
    </submittedName>
</protein>
<proteinExistence type="predicted"/>
<gene>
    <name evidence="2" type="ORF">BE15_45550</name>
</gene>
<evidence type="ECO:0000256" key="1">
    <source>
        <dbReference type="SAM" id="MobiDB-lite"/>
    </source>
</evidence>
<dbReference type="Proteomes" id="UP000075260">
    <property type="component" value="Unassembled WGS sequence"/>
</dbReference>
<organism evidence="2 3">
    <name type="scientific">Sorangium cellulosum</name>
    <name type="common">Polyangium cellulosum</name>
    <dbReference type="NCBI Taxonomy" id="56"/>
    <lineage>
        <taxon>Bacteria</taxon>
        <taxon>Pseudomonadati</taxon>
        <taxon>Myxococcota</taxon>
        <taxon>Polyangia</taxon>
        <taxon>Polyangiales</taxon>
        <taxon>Polyangiaceae</taxon>
        <taxon>Sorangium</taxon>
    </lineage>
</organism>
<comment type="caution">
    <text evidence="2">The sequence shown here is derived from an EMBL/GenBank/DDBJ whole genome shotgun (WGS) entry which is preliminary data.</text>
</comment>
<dbReference type="AlphaFoldDB" id="A0A150QW21"/>
<reference evidence="2 3" key="1">
    <citation type="submission" date="2014-02" db="EMBL/GenBank/DDBJ databases">
        <title>The small core and large imbalanced accessory genome model reveals a collaborative survival strategy of Sorangium cellulosum strains in nature.</title>
        <authorList>
            <person name="Han K."/>
            <person name="Peng R."/>
            <person name="Blom J."/>
            <person name="Li Y.-Z."/>
        </authorList>
    </citation>
    <scope>NUCLEOTIDE SEQUENCE [LARGE SCALE GENOMIC DNA]</scope>
    <source>
        <strain evidence="2 3">So0008-312</strain>
    </source>
</reference>
<accession>A0A150QW21</accession>
<dbReference type="EMBL" id="JEMA01000276">
    <property type="protein sequence ID" value="KYF72257.1"/>
    <property type="molecule type" value="Genomic_DNA"/>
</dbReference>
<evidence type="ECO:0000313" key="2">
    <source>
        <dbReference type="EMBL" id="KYF72257.1"/>
    </source>
</evidence>